<dbReference type="EMBL" id="CM029044">
    <property type="protein sequence ID" value="KAG2606637.1"/>
    <property type="molecule type" value="Genomic_DNA"/>
</dbReference>
<dbReference type="PROSITE" id="PS00211">
    <property type="entry name" value="ABC_TRANSPORTER_1"/>
    <property type="match status" value="1"/>
</dbReference>
<evidence type="ECO:0000256" key="12">
    <source>
        <dbReference type="SAM" id="Phobius"/>
    </source>
</evidence>
<dbReference type="FunFam" id="1.20.1560.10:FF:000002">
    <property type="entry name" value="ABC transporter C family member 5"/>
    <property type="match status" value="1"/>
</dbReference>
<dbReference type="InterPro" id="IPR044726">
    <property type="entry name" value="ABCC_6TM_D2"/>
</dbReference>
<feature type="transmembrane region" description="Helical" evidence="12">
    <location>
        <begin position="105"/>
        <end position="123"/>
    </location>
</feature>
<dbReference type="FunFam" id="3.40.50.300:FF:000169">
    <property type="entry name" value="ABC transporter C family member 3"/>
    <property type="match status" value="1"/>
</dbReference>
<evidence type="ECO:0000259" key="13">
    <source>
        <dbReference type="PROSITE" id="PS50893"/>
    </source>
</evidence>
<comment type="subcellular location">
    <subcellularLocation>
        <location evidence="1">Membrane</location>
        <topology evidence="1">Multi-pass membrane protein</topology>
    </subcellularLocation>
</comment>
<comment type="similarity">
    <text evidence="2">Belongs to the ABC transporter superfamily. ABCC family. Conjugate transporter (TC 3.A.1.208) subfamily.</text>
</comment>
<evidence type="ECO:0000256" key="9">
    <source>
        <dbReference type="ARBA" id="ARBA00022989"/>
    </source>
</evidence>
<dbReference type="CDD" id="cd03250">
    <property type="entry name" value="ABCC_MRP_domain1"/>
    <property type="match status" value="1"/>
</dbReference>
<dbReference type="PANTHER" id="PTHR24223:SF108">
    <property type="entry name" value="ABC TRANSPORTER C FAMILY MEMBER 8"/>
    <property type="match status" value="1"/>
</dbReference>
<accession>A0A8T0T8L6</accession>
<feature type="transmembrane region" description="Helical" evidence="12">
    <location>
        <begin position="73"/>
        <end position="93"/>
    </location>
</feature>
<evidence type="ECO:0000256" key="10">
    <source>
        <dbReference type="ARBA" id="ARBA00023136"/>
    </source>
</evidence>
<dbReference type="InterPro" id="IPR044746">
    <property type="entry name" value="ABCC_6TM_D1"/>
</dbReference>
<dbReference type="SUPFAM" id="SSF90123">
    <property type="entry name" value="ABC transporter transmembrane region"/>
    <property type="match status" value="2"/>
</dbReference>
<feature type="domain" description="ABC transmembrane type-1" evidence="14">
    <location>
        <begin position="927"/>
        <end position="1196"/>
    </location>
</feature>
<keyword evidence="9 12" id="KW-1133">Transmembrane helix</keyword>
<evidence type="ECO:0000256" key="7">
    <source>
        <dbReference type="ARBA" id="ARBA00022840"/>
    </source>
</evidence>
<feature type="transmembrane region" description="Helical" evidence="12">
    <location>
        <begin position="308"/>
        <end position="324"/>
    </location>
</feature>
<dbReference type="CDD" id="cd03244">
    <property type="entry name" value="ABCC_MRP_domain2"/>
    <property type="match status" value="1"/>
</dbReference>
<dbReference type="GO" id="GO:0016887">
    <property type="term" value="F:ATP hydrolysis activity"/>
    <property type="evidence" value="ECO:0007669"/>
    <property type="project" value="InterPro"/>
</dbReference>
<dbReference type="InterPro" id="IPR003439">
    <property type="entry name" value="ABC_transporter-like_ATP-bd"/>
</dbReference>
<dbReference type="FunFam" id="3.40.50.300:FF:001405">
    <property type="entry name" value="Multidrug resistance protein associated1"/>
    <property type="match status" value="1"/>
</dbReference>
<evidence type="ECO:0000256" key="5">
    <source>
        <dbReference type="ARBA" id="ARBA00022737"/>
    </source>
</evidence>
<keyword evidence="5" id="KW-0677">Repeat</keyword>
<dbReference type="InterPro" id="IPR017871">
    <property type="entry name" value="ABC_transporter-like_CS"/>
</dbReference>
<feature type="transmembrane region" description="Helical" evidence="12">
    <location>
        <begin position="422"/>
        <end position="450"/>
    </location>
</feature>
<feature type="transmembrane region" description="Helical" evidence="12">
    <location>
        <begin position="30"/>
        <end position="52"/>
    </location>
</feature>
<feature type="transmembrane region" description="Helical" evidence="12">
    <location>
        <begin position="1165"/>
        <end position="1187"/>
    </location>
</feature>
<protein>
    <submittedName>
        <fullName evidence="15">Uncharacterized protein</fullName>
    </submittedName>
</protein>
<keyword evidence="7" id="KW-0067">ATP-binding</keyword>
<dbReference type="SUPFAM" id="SSF52540">
    <property type="entry name" value="P-loop containing nucleoside triphosphate hydrolases"/>
    <property type="match status" value="2"/>
</dbReference>
<dbReference type="Pfam" id="PF00664">
    <property type="entry name" value="ABC_membrane"/>
    <property type="match status" value="2"/>
</dbReference>
<evidence type="ECO:0000256" key="11">
    <source>
        <dbReference type="ARBA" id="ARBA00057614"/>
    </source>
</evidence>
<reference evidence="15" key="1">
    <citation type="submission" date="2020-05" db="EMBL/GenBank/DDBJ databases">
        <title>WGS assembly of Panicum virgatum.</title>
        <authorList>
            <person name="Lovell J.T."/>
            <person name="Jenkins J."/>
            <person name="Shu S."/>
            <person name="Juenger T.E."/>
            <person name="Schmutz J."/>
        </authorList>
    </citation>
    <scope>NUCLEOTIDE SEQUENCE</scope>
    <source>
        <strain evidence="15">AP13</strain>
    </source>
</reference>
<comment type="caution">
    <text evidence="15">The sequence shown here is derived from an EMBL/GenBank/DDBJ whole genome shotgun (WGS) entry which is preliminary data.</text>
</comment>
<evidence type="ECO:0000256" key="6">
    <source>
        <dbReference type="ARBA" id="ARBA00022741"/>
    </source>
</evidence>
<keyword evidence="16" id="KW-1185">Reference proteome</keyword>
<feature type="domain" description="ABC transporter" evidence="13">
    <location>
        <begin position="612"/>
        <end position="835"/>
    </location>
</feature>
<dbReference type="PROSITE" id="PS50893">
    <property type="entry name" value="ABC_TRANSPORTER_2"/>
    <property type="match status" value="2"/>
</dbReference>
<feature type="transmembrane region" description="Helical" evidence="12">
    <location>
        <begin position="1138"/>
        <end position="1159"/>
    </location>
</feature>
<dbReference type="InterPro" id="IPR027417">
    <property type="entry name" value="P-loop_NTPase"/>
</dbReference>
<dbReference type="PANTHER" id="PTHR24223">
    <property type="entry name" value="ATP-BINDING CASSETTE SUB-FAMILY C"/>
    <property type="match status" value="1"/>
</dbReference>
<feature type="transmembrane region" description="Helical" evidence="12">
    <location>
        <begin position="130"/>
        <end position="149"/>
    </location>
</feature>
<evidence type="ECO:0000256" key="4">
    <source>
        <dbReference type="ARBA" id="ARBA00022692"/>
    </source>
</evidence>
<evidence type="ECO:0000256" key="3">
    <source>
        <dbReference type="ARBA" id="ARBA00022448"/>
    </source>
</evidence>
<name>A0A8T0T8L6_PANVG</name>
<evidence type="ECO:0000256" key="1">
    <source>
        <dbReference type="ARBA" id="ARBA00004141"/>
    </source>
</evidence>
<feature type="domain" description="ABC transmembrane type-1" evidence="14">
    <location>
        <begin position="297"/>
        <end position="578"/>
    </location>
</feature>
<feature type="transmembrane region" description="Helical" evidence="12">
    <location>
        <begin position="165"/>
        <end position="183"/>
    </location>
</feature>
<dbReference type="SMART" id="SM00382">
    <property type="entry name" value="AAA"/>
    <property type="match status" value="2"/>
</dbReference>
<dbReference type="CDD" id="cd18579">
    <property type="entry name" value="ABC_6TM_ABCC_D1"/>
    <property type="match status" value="1"/>
</dbReference>
<dbReference type="InterPro" id="IPR036640">
    <property type="entry name" value="ABC1_TM_sf"/>
</dbReference>
<comment type="function">
    <text evidence="11">ABC transporter that may affect phytic acid transport and compartmentalization. May function directly or indirectly in removing phytic acid from the cytosol or in vesicle trafficking. Required for phytic acid accumulation in developing seeds. Phytic acid is the primary storage form of phosphorus in cereal grains and other plant seeds.</text>
</comment>
<dbReference type="OrthoDB" id="6500128at2759"/>
<evidence type="ECO:0000313" key="15">
    <source>
        <dbReference type="EMBL" id="KAG2606637.1"/>
    </source>
</evidence>
<gene>
    <name evidence="15" type="ORF">PVAP13_4NG063010</name>
</gene>
<keyword evidence="4 12" id="KW-0812">Transmembrane</keyword>
<feature type="transmembrane region" description="Helical" evidence="12">
    <location>
        <begin position="951"/>
        <end position="971"/>
    </location>
</feature>
<dbReference type="PROSITE" id="PS50929">
    <property type="entry name" value="ABC_TM1F"/>
    <property type="match status" value="2"/>
</dbReference>
<dbReference type="Gene3D" id="1.20.1560.10">
    <property type="entry name" value="ABC transporter type 1, transmembrane domain"/>
    <property type="match status" value="2"/>
</dbReference>
<dbReference type="GO" id="GO:0016020">
    <property type="term" value="C:membrane"/>
    <property type="evidence" value="ECO:0007669"/>
    <property type="project" value="UniProtKB-SubCell"/>
</dbReference>
<feature type="transmembrane region" description="Helical" evidence="12">
    <location>
        <begin position="927"/>
        <end position="944"/>
    </location>
</feature>
<sequence length="1478" mass="161542">MADKGDPAMAVLGSWACRRLTIASPCVQRALIDCVNAALLVAYVCALATACVRRRRASSSAGWRSGARGWWRWGLAVAISACCAAAAVGYGVAGFRDASSGDVAAVAPYFARGLVWIALAASLHVQPDRAAAAVAVLWWAIPSLLVTAYNAEILIGGGALDAVEALAWLVNLLLLLCALGSLPRRTDGASDGRGGLSEPLIGQDGDKAVPTSELYRAGLFRQLAFSWLNPLLRVGRSKALDLADIPLVAGEDTAQHASHKFAEGWSRHVNGKAGSRRSVGSNNLALVLAKCFLGEILLTGFYALLRTLAIAVAPLMLFAFVWYSNQEERDLRVGVALVGCLLLMKLAESLSQRHWFFDSRRTGMRIQSALMAVIFQKQLRLSSQGRKNHSTGEIVNYIAVDAYRLGDAINWLHMGWSSPLQLVFAVATLFWALKLGALPGLVPLVIFGILNVPFAKILQGYQSKFMVAQDERLRSTSEILNSMKIIKLQSWEEKFRDMIGSLRDGEFKWLRETQMKKAYGAVMYWMSPTVVSAVMYTATAILGSAPLNASTLFTVLATLRVMAEPVRFLPEILTMMIQYKVSLDRIEKFLLEDEIREEDVKRVPSDNSDIRVQVQDGSFSWNADRSDLSLRNVNFSISRGEKVAVCGPVGSGKSSLLYALLGEIPRISGSVEVFGSVAYVSQNSWIQSGTVRDNILFGKPFNKELYEKAIKSCALDKDIENFDHGDLTEIGQRGLNMSGGQKQRIQLARAVYNDADVYLLDDPFSAVDAHTAAILFYDCVMTALAQKTVVLVTHQVEFLTEASRILVMEGGQVSQQGKYSELLESGTAFEKLVSAHQSSITALDTSANQQNQVQGQLVPDENIVPSALQATRQASDIEVAAKGPSATIQLTEEEEKGIGDLGWKPYKDYINVSQGAFQFSGMCASQVLFTCFQIASTYWLAVAVQMDNVSAALLVGAYSGLSIFSCCFAYFRSLFAATLGLKASKAFFNGLMDSVFKAPMSFFDSTPVGRILTRASSDLSILDFDIPYSMAFVTTGTIEVVTTVLVMGTVTWEVLIVAIPVTITMVYVQSYYVSSARELVRINGTTKAPVMNYASESILGVVTIRAFAAIDRFIHSNMELIDTDATLFFHTIAAQEWVLIRVEALQSLTIITAALFLVLVPPGVISPGFAGLCLSYALTLTAAQVFLTRFYSYLENYIISVERIKQYMHLPAEPPAIIPQNRPPASWPQEGRIDLQDLKIRYRPNAPLVLKGITCTFAAGNKIGVVGRTGSGKSTLISSLFRLVDPAGGRILIDKLDICSIGLKDLRTKLSIIPQEPTLFRGTVRNNLDPLGLHSDQEIWEALEKCQLKAAISSTPALLDTVVSDDGDNWSSGQRQLFCLGRVLLRRNKILVLDEATASIDSATDAILQKVIRQQFSSCTVITIAHRVPTVTDSDRVLVLSYGKLLEYETPAKLLEDKQSAFAKLVAEYWANTKRNST</sequence>
<evidence type="ECO:0000313" key="16">
    <source>
        <dbReference type="Proteomes" id="UP000823388"/>
    </source>
</evidence>
<proteinExistence type="inferred from homology"/>
<feature type="transmembrane region" description="Helical" evidence="12">
    <location>
        <begin position="518"/>
        <end position="542"/>
    </location>
</feature>
<keyword evidence="6" id="KW-0547">Nucleotide-binding</keyword>
<feature type="transmembrane region" description="Helical" evidence="12">
    <location>
        <begin position="284"/>
        <end position="302"/>
    </location>
</feature>
<dbReference type="Proteomes" id="UP000823388">
    <property type="component" value="Chromosome 4N"/>
</dbReference>
<keyword evidence="10 12" id="KW-0472">Membrane</keyword>
<feature type="domain" description="ABC transporter" evidence="13">
    <location>
        <begin position="1233"/>
        <end position="1467"/>
    </location>
</feature>
<dbReference type="Gene3D" id="3.40.50.300">
    <property type="entry name" value="P-loop containing nucleotide triphosphate hydrolases"/>
    <property type="match status" value="2"/>
</dbReference>
<dbReference type="FunFam" id="1.20.1560.10:FF:000003">
    <property type="entry name" value="ABC transporter C family member 10"/>
    <property type="match status" value="1"/>
</dbReference>
<dbReference type="Pfam" id="PF00005">
    <property type="entry name" value="ABC_tran"/>
    <property type="match status" value="2"/>
</dbReference>
<evidence type="ECO:0000256" key="2">
    <source>
        <dbReference type="ARBA" id="ARBA00009726"/>
    </source>
</evidence>
<dbReference type="GO" id="GO:0005524">
    <property type="term" value="F:ATP binding"/>
    <property type="evidence" value="ECO:0007669"/>
    <property type="project" value="UniProtKB-KW"/>
</dbReference>
<evidence type="ECO:0000256" key="8">
    <source>
        <dbReference type="ARBA" id="ARBA00022967"/>
    </source>
</evidence>
<dbReference type="GO" id="GO:0140359">
    <property type="term" value="F:ABC-type transporter activity"/>
    <property type="evidence" value="ECO:0007669"/>
    <property type="project" value="InterPro"/>
</dbReference>
<dbReference type="InterPro" id="IPR003593">
    <property type="entry name" value="AAA+_ATPase"/>
</dbReference>
<dbReference type="InterPro" id="IPR011527">
    <property type="entry name" value="ABC1_TM_dom"/>
</dbReference>
<organism evidence="15 16">
    <name type="scientific">Panicum virgatum</name>
    <name type="common">Blackwell switchgrass</name>
    <dbReference type="NCBI Taxonomy" id="38727"/>
    <lineage>
        <taxon>Eukaryota</taxon>
        <taxon>Viridiplantae</taxon>
        <taxon>Streptophyta</taxon>
        <taxon>Embryophyta</taxon>
        <taxon>Tracheophyta</taxon>
        <taxon>Spermatophyta</taxon>
        <taxon>Magnoliopsida</taxon>
        <taxon>Liliopsida</taxon>
        <taxon>Poales</taxon>
        <taxon>Poaceae</taxon>
        <taxon>PACMAD clade</taxon>
        <taxon>Panicoideae</taxon>
        <taxon>Panicodae</taxon>
        <taxon>Paniceae</taxon>
        <taxon>Panicinae</taxon>
        <taxon>Panicum</taxon>
        <taxon>Panicum sect. Hiantes</taxon>
    </lineage>
</organism>
<feature type="transmembrane region" description="Helical" evidence="12">
    <location>
        <begin position="1054"/>
        <end position="1073"/>
    </location>
</feature>
<evidence type="ECO:0000259" key="14">
    <source>
        <dbReference type="PROSITE" id="PS50929"/>
    </source>
</evidence>
<keyword evidence="8" id="KW-1278">Translocase</keyword>
<keyword evidence="3" id="KW-0813">Transport</keyword>
<dbReference type="InterPro" id="IPR050173">
    <property type="entry name" value="ABC_transporter_C-like"/>
</dbReference>
<dbReference type="CDD" id="cd18580">
    <property type="entry name" value="ABC_6TM_ABCC_D2"/>
    <property type="match status" value="1"/>
</dbReference>